<accession>A0A0B8QIV7</accession>
<name>A0A0B8QIV7_9VIBR</name>
<dbReference type="GO" id="GO:0004022">
    <property type="term" value="F:alcohol dehydrogenase (NAD+) activity"/>
    <property type="evidence" value="ECO:0007669"/>
    <property type="project" value="UniProtKB-EC"/>
</dbReference>
<dbReference type="EMBL" id="BBSC01000015">
    <property type="protein sequence ID" value="GAM78511.1"/>
    <property type="molecule type" value="Genomic_DNA"/>
</dbReference>
<dbReference type="Proteomes" id="UP000031670">
    <property type="component" value="Unassembled WGS sequence"/>
</dbReference>
<evidence type="ECO:0000313" key="1">
    <source>
        <dbReference type="EMBL" id="GAM65440.1"/>
    </source>
</evidence>
<evidence type="ECO:0000313" key="2">
    <source>
        <dbReference type="EMBL" id="GAM78511.1"/>
    </source>
</evidence>
<dbReference type="Proteomes" id="UP000031666">
    <property type="component" value="Unassembled WGS sequence"/>
</dbReference>
<proteinExistence type="predicted"/>
<comment type="caution">
    <text evidence="2">The sequence shown here is derived from an EMBL/GenBank/DDBJ whole genome shotgun (WGS) entry which is preliminary data.</text>
</comment>
<sequence length="54" mass="6058">MPREKRIKAWESLVQLLPDSYYQQATNIIGLDEVIQAAEDITNGAVTGRTVIKL</sequence>
<reference evidence="1 4" key="1">
    <citation type="submission" date="2015-01" db="EMBL/GenBank/DDBJ databases">
        <title>Vibrio sp. C5 JCM 19232 whole genome shotgun sequence.</title>
        <authorList>
            <person name="Sawabe T."/>
            <person name="Meirelles P."/>
            <person name="Feng G."/>
            <person name="Sayaka M."/>
            <person name="Hattori M."/>
            <person name="Ohkuma M."/>
        </authorList>
    </citation>
    <scope>NUCLEOTIDE SEQUENCE [LARGE SCALE GENOMIC DNA]</scope>
    <source>
        <strain evidence="1 4">JCM19232</strain>
    </source>
</reference>
<gene>
    <name evidence="1" type="ORF">JCM19232_3040</name>
    <name evidence="2" type="ORF">JCM19241_1916</name>
</gene>
<dbReference type="Gene3D" id="3.90.180.10">
    <property type="entry name" value="Medium-chain alcohol dehydrogenases, catalytic domain"/>
    <property type="match status" value="1"/>
</dbReference>
<reference evidence="3 4" key="3">
    <citation type="submission" date="2015-01" db="EMBL/GenBank/DDBJ databases">
        <authorList>
            <consortium name="NBRP consortium"/>
            <person name="Sawabe T."/>
            <person name="Meirelles P."/>
            <person name="Feng G."/>
            <person name="Sayaka M."/>
            <person name="Hattori M."/>
            <person name="Ohkuma M."/>
        </authorList>
    </citation>
    <scope>NUCLEOTIDE SEQUENCE [LARGE SCALE GENOMIC DNA]</scope>
    <source>
        <strain evidence="3">JCM 19241</strain>
        <strain evidence="1 4">JCM19232</strain>
        <strain evidence="2">JCM19241</strain>
    </source>
</reference>
<evidence type="ECO:0000313" key="3">
    <source>
        <dbReference type="Proteomes" id="UP000031666"/>
    </source>
</evidence>
<accession>A0A0B8PEU7</accession>
<dbReference type="EMBL" id="BBSA01000019">
    <property type="protein sequence ID" value="GAM65440.1"/>
    <property type="molecule type" value="Genomic_DNA"/>
</dbReference>
<reference evidence="2 3" key="2">
    <citation type="submission" date="2015-01" db="EMBL/GenBank/DDBJ databases">
        <title>Vibrio sp. C94 JCM 19241 whole genome shotgun sequence.</title>
        <authorList>
            <person name="Sawabe T."/>
            <person name="Meirelles P."/>
            <person name="Feng G."/>
            <person name="Sayaka M."/>
            <person name="Hattori M."/>
            <person name="Ohkuma M."/>
        </authorList>
    </citation>
    <scope>NUCLEOTIDE SEQUENCE [LARGE SCALE GENOMIC DNA]</scope>
    <source>
        <strain evidence="3">JCM 19241</strain>
        <strain evidence="2">JCM19241</strain>
    </source>
</reference>
<dbReference type="EC" id="1.1.1.1" evidence="2"/>
<protein>
    <submittedName>
        <fullName evidence="2">Alcohol dehydrogenase</fullName>
        <ecNumber evidence="2">1.1.1.1</ecNumber>
    </submittedName>
</protein>
<organism evidence="2 3">
    <name type="scientific">Vibrio ishigakensis</name>
    <dbReference type="NCBI Taxonomy" id="1481914"/>
    <lineage>
        <taxon>Bacteria</taxon>
        <taxon>Pseudomonadati</taxon>
        <taxon>Pseudomonadota</taxon>
        <taxon>Gammaproteobacteria</taxon>
        <taxon>Vibrionales</taxon>
        <taxon>Vibrionaceae</taxon>
        <taxon>Vibrio</taxon>
    </lineage>
</organism>
<dbReference type="Gene3D" id="3.40.50.720">
    <property type="entry name" value="NAD(P)-binding Rossmann-like Domain"/>
    <property type="match status" value="1"/>
</dbReference>
<keyword evidence="2" id="KW-0560">Oxidoreductase</keyword>
<dbReference type="AlphaFoldDB" id="A0A0B8QIV7"/>
<dbReference type="STRING" id="1481914.JCM19241_1916"/>
<evidence type="ECO:0000313" key="4">
    <source>
        <dbReference type="Proteomes" id="UP000031670"/>
    </source>
</evidence>